<keyword evidence="6 10" id="KW-1133">Transmembrane helix</keyword>
<evidence type="ECO:0000256" key="3">
    <source>
        <dbReference type="ARBA" id="ARBA00008356"/>
    </source>
</evidence>
<evidence type="ECO:0000259" key="11">
    <source>
        <dbReference type="SMART" id="SM01075"/>
    </source>
</evidence>
<feature type="region of interest" description="Disordered" evidence="9">
    <location>
        <begin position="1"/>
        <end position="81"/>
    </location>
</feature>
<comment type="similarity">
    <text evidence="3">Belongs to the Cdt1 family.</text>
</comment>
<evidence type="ECO:0000256" key="1">
    <source>
        <dbReference type="ARBA" id="ARBA00004141"/>
    </source>
</evidence>
<sequence length="1145" mass="126014">MSVFPAKKSNAIKTLHSGARLTVPYRADMDAAKSPPPASLRSKKQPHSPAPLDKKARKVPESDPNPWGVKTPSKPADPPRRLCNRRAAMSIKEIREAAMKLRGRRSDPPEPMEPVVESKVESVAKLKKPSGSEIKLPEKYELLDKFFNSLDSSIRLLRLKGSAPVFANISPQVESLTDSFEFSANVIPLYFIRRFTYNHLAQLKFIMPEEIMVEKVMRHDERTSCMRPDLRVTLNEAVKSKSNSQSLGGNLRLRKVFRDRLLKFFKSHPEAEEVPEEPLPEPFSRLKKNASANSVQSSTSNSITETPLFGRQSFPSSHLSPSFKPRFAQKASSHSIEYPKRDQPVVSEEKTPTRPSEKQSIPNYSNSPSKLPHNLTHTQTPVKCVNSVDNYGQSSILNTPAGIKSTPAELMSATPALRPPKRSHMSPDDNSSYRSPSKLVKRPPPNRPLKFDTPVKNSKLDFELDISESRSTGGADDVLDILPDALIQSIREKERLAAIERDPAISRAKLRQKMIAGLPKRFDTIYYLFQSMGRSVVTKEELIQKIITGDLNVTDRNEVEEQLTLLKELVPEWIYEKSIMSGDLLICVNKSSSPESLIALCSRSLLISLLCTPRCPQILPAVPKSSAPTRLHPATTPPSLTSPPSIAARGSWPPPHRPRSSVFDPVKELCLRCSSVVVVTSEPVCSPFGNENETLNSLYLRRPLKLSPATTKGSALSSPPNNLRLPIRRAQAVDELGTRSIRSINSSLVRFKVEILAFQEIMSYSPALDKREHCNSRQRTTFPVQINQVRANMLAAAQIRPIVHSCHRIRPFSSPPPSKTTSLHLSHLARKLDFLERTKLHHGLLSPLQKPSPVAAALTTSDGNPITSSIPEEEQPPNDRPNALFSNWAPPRYLWRALSILILAGQVVTRSLNGKIHWKNTLQQLARVGPRSVSVCLLTSAFVGMAFTIQFVREFTRLGLNRSVGGVLALAFSRELSPVVTSIVVAGRIGSAFAAELGTMQVSEQTDTLRVLGSDPVDYLVTPRVLASCVALPILTLMCFVVGMVSSGILADGVYGVSINIIFNSARRALRSWDIVSSMLKSGVFGGIISVVSCAWGVTTMGGAKGVGESTTSAVVVSLVGIFIADFVLSCCFFQGAGDSLKNCM</sequence>
<comment type="similarity">
    <text evidence="2">Belongs to the MlaE permease family.</text>
</comment>
<dbReference type="PANTHER" id="PTHR30188:SF4">
    <property type="entry name" value="PROTEIN TRIGALACTOSYLDIACYLGLYCEROL 1, CHLOROPLASTIC"/>
    <property type="match status" value="1"/>
</dbReference>
<dbReference type="InterPro" id="IPR038090">
    <property type="entry name" value="Cdt1_C_WH_dom_sf"/>
</dbReference>
<keyword evidence="5 10" id="KW-0812">Transmembrane</keyword>
<dbReference type="GO" id="GO:0043190">
    <property type="term" value="C:ATP-binding cassette (ABC) transporter complex"/>
    <property type="evidence" value="ECO:0007669"/>
    <property type="project" value="InterPro"/>
</dbReference>
<feature type="compositionally biased region" description="Low complexity" evidence="9">
    <location>
        <begin position="289"/>
        <end position="302"/>
    </location>
</feature>
<feature type="compositionally biased region" description="Low complexity" evidence="9">
    <location>
        <begin position="633"/>
        <end position="648"/>
    </location>
</feature>
<dbReference type="CDD" id="cd08674">
    <property type="entry name" value="Cdt1_m"/>
    <property type="match status" value="1"/>
</dbReference>
<evidence type="ECO:0000256" key="8">
    <source>
        <dbReference type="ARBA" id="ARBA00023306"/>
    </source>
</evidence>
<feature type="transmembrane region" description="Helical" evidence="10">
    <location>
        <begin position="1116"/>
        <end position="1137"/>
    </location>
</feature>
<dbReference type="InterPro" id="IPR014939">
    <property type="entry name" value="CDT1_Gemini-bd-like"/>
</dbReference>
<dbReference type="InterPro" id="IPR032054">
    <property type="entry name" value="Cdt1_C"/>
</dbReference>
<dbReference type="InterPro" id="IPR003453">
    <property type="entry name" value="ABC_MlaE_roteobac"/>
</dbReference>
<dbReference type="SMART" id="SM01075">
    <property type="entry name" value="CDT1"/>
    <property type="match status" value="1"/>
</dbReference>
<evidence type="ECO:0000256" key="6">
    <source>
        <dbReference type="ARBA" id="ARBA00022989"/>
    </source>
</evidence>
<feature type="transmembrane region" description="Helical" evidence="10">
    <location>
        <begin position="1084"/>
        <end position="1104"/>
    </location>
</feature>
<dbReference type="SUPFAM" id="SSF46785">
    <property type="entry name" value="Winged helix' DNA-binding domain"/>
    <property type="match status" value="1"/>
</dbReference>
<evidence type="ECO:0000313" key="12">
    <source>
        <dbReference type="EMBL" id="GER24921.1"/>
    </source>
</evidence>
<accession>A0A5A7NX94</accession>
<feature type="compositionally biased region" description="Polar residues" evidence="9">
    <location>
        <begin position="858"/>
        <end position="870"/>
    </location>
</feature>
<name>A0A5A7NX94_STRAF</name>
<evidence type="ECO:0000256" key="4">
    <source>
        <dbReference type="ARBA" id="ARBA00022448"/>
    </source>
</evidence>
<dbReference type="Pfam" id="PF02405">
    <property type="entry name" value="MlaE"/>
    <property type="match status" value="1"/>
</dbReference>
<evidence type="ECO:0000313" key="13">
    <source>
        <dbReference type="Proteomes" id="UP000325081"/>
    </source>
</evidence>
<feature type="region of interest" description="Disordered" evidence="9">
    <location>
        <begin position="414"/>
        <end position="454"/>
    </location>
</feature>
<evidence type="ECO:0000256" key="2">
    <source>
        <dbReference type="ARBA" id="ARBA00007556"/>
    </source>
</evidence>
<keyword evidence="8" id="KW-0131">Cell cycle</keyword>
<feature type="domain" description="CDT1 Geminin-binding" evidence="11">
    <location>
        <begin position="136"/>
        <end position="281"/>
    </location>
</feature>
<dbReference type="EMBL" id="BKCP01000001">
    <property type="protein sequence ID" value="GER24921.1"/>
    <property type="molecule type" value="Genomic_DNA"/>
</dbReference>
<feature type="region of interest" description="Disordered" evidence="9">
    <location>
        <begin position="626"/>
        <end position="656"/>
    </location>
</feature>
<dbReference type="Pfam" id="PF16679">
    <property type="entry name" value="CDT1_C"/>
    <property type="match status" value="1"/>
</dbReference>
<dbReference type="CDD" id="cd08767">
    <property type="entry name" value="Cdt1_c"/>
    <property type="match status" value="1"/>
</dbReference>
<comment type="subcellular location">
    <subcellularLocation>
        <location evidence="1">Membrane</location>
        <topology evidence="1">Multi-pass membrane protein</topology>
    </subcellularLocation>
</comment>
<feature type="transmembrane region" description="Helical" evidence="10">
    <location>
        <begin position="1030"/>
        <end position="1063"/>
    </location>
</feature>
<dbReference type="OrthoDB" id="341730at2759"/>
<gene>
    <name evidence="12" type="ORF">STAS_00469</name>
</gene>
<feature type="compositionally biased region" description="Basic and acidic residues" evidence="9">
    <location>
        <begin position="337"/>
        <end position="357"/>
    </location>
</feature>
<feature type="compositionally biased region" description="Basic and acidic residues" evidence="9">
    <location>
        <begin position="52"/>
        <end position="61"/>
    </location>
</feature>
<evidence type="ECO:0000256" key="9">
    <source>
        <dbReference type="SAM" id="MobiDB-lite"/>
    </source>
</evidence>
<feature type="compositionally biased region" description="Polar residues" evidence="9">
    <location>
        <begin position="358"/>
        <end position="377"/>
    </location>
</feature>
<keyword evidence="7 10" id="KW-0472">Membrane</keyword>
<dbReference type="Pfam" id="PF08839">
    <property type="entry name" value="CDT1"/>
    <property type="match status" value="1"/>
</dbReference>
<dbReference type="InterPro" id="IPR030802">
    <property type="entry name" value="Permease_MalE"/>
</dbReference>
<dbReference type="InterPro" id="IPR036390">
    <property type="entry name" value="WH_DNA-bd_sf"/>
</dbReference>
<dbReference type="GO" id="GO:0005548">
    <property type="term" value="F:phospholipid transporter activity"/>
    <property type="evidence" value="ECO:0007669"/>
    <property type="project" value="TreeGrafter"/>
</dbReference>
<evidence type="ECO:0000256" key="10">
    <source>
        <dbReference type="SAM" id="Phobius"/>
    </source>
</evidence>
<organism evidence="12 13">
    <name type="scientific">Striga asiatica</name>
    <name type="common">Asiatic witchweed</name>
    <name type="synonym">Buchnera asiatica</name>
    <dbReference type="NCBI Taxonomy" id="4170"/>
    <lineage>
        <taxon>Eukaryota</taxon>
        <taxon>Viridiplantae</taxon>
        <taxon>Streptophyta</taxon>
        <taxon>Embryophyta</taxon>
        <taxon>Tracheophyta</taxon>
        <taxon>Spermatophyta</taxon>
        <taxon>Magnoliopsida</taxon>
        <taxon>eudicotyledons</taxon>
        <taxon>Gunneridae</taxon>
        <taxon>Pentapetalae</taxon>
        <taxon>asterids</taxon>
        <taxon>lamiids</taxon>
        <taxon>Lamiales</taxon>
        <taxon>Orobanchaceae</taxon>
        <taxon>Buchnereae</taxon>
        <taxon>Striga</taxon>
    </lineage>
</organism>
<evidence type="ECO:0000256" key="5">
    <source>
        <dbReference type="ARBA" id="ARBA00022692"/>
    </source>
</evidence>
<dbReference type="NCBIfam" id="TIGR00056">
    <property type="entry name" value="MlaE family lipid ABC transporter permease subunit"/>
    <property type="match status" value="1"/>
</dbReference>
<feature type="region of interest" description="Disordered" evidence="9">
    <location>
        <begin position="271"/>
        <end position="377"/>
    </location>
</feature>
<reference evidence="13" key="1">
    <citation type="journal article" date="2019" name="Curr. Biol.">
        <title>Genome Sequence of Striga asiatica Provides Insight into the Evolution of Plant Parasitism.</title>
        <authorList>
            <person name="Yoshida S."/>
            <person name="Kim S."/>
            <person name="Wafula E.K."/>
            <person name="Tanskanen J."/>
            <person name="Kim Y.M."/>
            <person name="Honaas L."/>
            <person name="Yang Z."/>
            <person name="Spallek T."/>
            <person name="Conn C.E."/>
            <person name="Ichihashi Y."/>
            <person name="Cheong K."/>
            <person name="Cui S."/>
            <person name="Der J.P."/>
            <person name="Gundlach H."/>
            <person name="Jiao Y."/>
            <person name="Hori C."/>
            <person name="Ishida J.K."/>
            <person name="Kasahara H."/>
            <person name="Kiba T."/>
            <person name="Kim M.S."/>
            <person name="Koo N."/>
            <person name="Laohavisit A."/>
            <person name="Lee Y.H."/>
            <person name="Lumba S."/>
            <person name="McCourt P."/>
            <person name="Mortimer J.C."/>
            <person name="Mutuku J.M."/>
            <person name="Nomura T."/>
            <person name="Sasaki-Sekimoto Y."/>
            <person name="Seto Y."/>
            <person name="Wang Y."/>
            <person name="Wakatake T."/>
            <person name="Sakakibara H."/>
            <person name="Demura T."/>
            <person name="Yamaguchi S."/>
            <person name="Yoneyama K."/>
            <person name="Manabe R.I."/>
            <person name="Nelson D.C."/>
            <person name="Schulman A.H."/>
            <person name="Timko M.P."/>
            <person name="dePamphilis C.W."/>
            <person name="Choi D."/>
            <person name="Shirasu K."/>
        </authorList>
    </citation>
    <scope>NUCLEOTIDE SEQUENCE [LARGE SCALE GENOMIC DNA]</scope>
    <source>
        <strain evidence="13">cv. UVA1</strain>
    </source>
</reference>
<evidence type="ECO:0000256" key="7">
    <source>
        <dbReference type="ARBA" id="ARBA00023136"/>
    </source>
</evidence>
<dbReference type="PANTHER" id="PTHR30188">
    <property type="entry name" value="ABC TRANSPORTER PERMEASE PROTEIN-RELATED"/>
    <property type="match status" value="1"/>
</dbReference>
<protein>
    <submittedName>
        <fullName evidence="12">Trigalactosyldiacylglycerol 1</fullName>
    </submittedName>
</protein>
<keyword evidence="13" id="KW-1185">Reference proteome</keyword>
<dbReference type="Proteomes" id="UP000325081">
    <property type="component" value="Unassembled WGS sequence"/>
</dbReference>
<keyword evidence="4" id="KW-0813">Transport</keyword>
<feature type="region of interest" description="Disordered" evidence="9">
    <location>
        <begin position="856"/>
        <end position="882"/>
    </location>
</feature>
<comment type="caution">
    <text evidence="12">The sequence shown here is derived from an EMBL/GenBank/DDBJ whole genome shotgun (WGS) entry which is preliminary data.</text>
</comment>
<dbReference type="AlphaFoldDB" id="A0A5A7NX94"/>
<dbReference type="Gene3D" id="1.10.10.1420">
    <property type="entry name" value="DNA replication factor Cdt1, C-terminal WH domain"/>
    <property type="match status" value="1"/>
</dbReference>
<proteinExistence type="inferred from homology"/>